<dbReference type="SUPFAM" id="SSF81631">
    <property type="entry name" value="PAP/OAS1 substrate-binding domain"/>
    <property type="match status" value="2"/>
</dbReference>
<evidence type="ECO:0000256" key="15">
    <source>
        <dbReference type="ARBA" id="ARBA00023211"/>
    </source>
</evidence>
<evidence type="ECO:0000256" key="16">
    <source>
        <dbReference type="ARBA" id="ARBA00049105"/>
    </source>
</evidence>
<dbReference type="InterPro" id="IPR043519">
    <property type="entry name" value="NT_sf"/>
</dbReference>
<dbReference type="Ensembl" id="ENSSTUT00000041285.1">
    <property type="protein sequence ID" value="ENSSTUP00000039494.1"/>
    <property type="gene ID" value="ENSSTUG00000015959.1"/>
</dbReference>
<evidence type="ECO:0000313" key="20">
    <source>
        <dbReference type="Ensembl" id="ENSSTUP00000039494.1"/>
    </source>
</evidence>
<feature type="region of interest" description="Disordered" evidence="18">
    <location>
        <begin position="1069"/>
        <end position="1222"/>
    </location>
</feature>
<dbReference type="Proteomes" id="UP000472277">
    <property type="component" value="Chromosome 4"/>
</dbReference>
<dbReference type="GO" id="GO:0005829">
    <property type="term" value="C:cytosol"/>
    <property type="evidence" value="ECO:0007669"/>
    <property type="project" value="UniProtKB-ARBA"/>
</dbReference>
<keyword evidence="21" id="KW-1185">Reference proteome</keyword>
<dbReference type="GO" id="GO:0050265">
    <property type="term" value="F:RNA uridylyltransferase activity"/>
    <property type="evidence" value="ECO:0007669"/>
    <property type="project" value="UniProtKB-EC"/>
</dbReference>
<evidence type="ECO:0000256" key="5">
    <source>
        <dbReference type="ARBA" id="ARBA00012472"/>
    </source>
</evidence>
<evidence type="ECO:0000256" key="2">
    <source>
        <dbReference type="ARBA" id="ARBA00001946"/>
    </source>
</evidence>
<feature type="compositionally biased region" description="Polar residues" evidence="18">
    <location>
        <begin position="553"/>
        <end position="562"/>
    </location>
</feature>
<dbReference type="PANTHER" id="PTHR12271:SF49">
    <property type="entry name" value="TERMINAL URIDYLYLTRANSFERASE 4"/>
    <property type="match status" value="1"/>
</dbReference>
<keyword evidence="6" id="KW-0963">Cytoplasm</keyword>
<evidence type="ECO:0000256" key="8">
    <source>
        <dbReference type="ARBA" id="ARBA00022679"/>
    </source>
</evidence>
<dbReference type="InterPro" id="IPR054708">
    <property type="entry name" value="MTPAP-like_central"/>
</dbReference>
<dbReference type="FunFam" id="1.10.1410.10:FF:000004">
    <property type="entry name" value="terminal uridylyltransferase 4 isoform X2"/>
    <property type="match status" value="1"/>
</dbReference>
<dbReference type="GO" id="GO:0003676">
    <property type="term" value="F:nucleic acid binding"/>
    <property type="evidence" value="ECO:0007669"/>
    <property type="project" value="InterPro"/>
</dbReference>
<feature type="region of interest" description="Disordered" evidence="18">
    <location>
        <begin position="319"/>
        <end position="365"/>
    </location>
</feature>
<keyword evidence="10" id="KW-0479">Metal-binding</keyword>
<dbReference type="FunFam" id="3.30.460.10:FF:000005">
    <property type="entry name" value="terminal uridylyltransferase 4 isoform X1"/>
    <property type="match status" value="1"/>
</dbReference>
<keyword evidence="15" id="KW-0464">Manganese</keyword>
<dbReference type="PANTHER" id="PTHR12271">
    <property type="entry name" value="POLY A POLYMERASE CID PAP -RELATED"/>
    <property type="match status" value="1"/>
</dbReference>
<evidence type="ECO:0000256" key="11">
    <source>
        <dbReference type="ARBA" id="ARBA00022737"/>
    </source>
</evidence>
<keyword evidence="8" id="KW-0808">Transferase</keyword>
<keyword evidence="12 17" id="KW-0863">Zinc-finger</keyword>
<evidence type="ECO:0000256" key="7">
    <source>
        <dbReference type="ARBA" id="ARBA00022553"/>
    </source>
</evidence>
<accession>A0A673YYY5</accession>
<keyword evidence="9" id="KW-0548">Nucleotidyltransferase</keyword>
<dbReference type="Pfam" id="PF22600">
    <property type="entry name" value="MTPAP-like_central"/>
    <property type="match status" value="1"/>
</dbReference>
<evidence type="ECO:0000259" key="19">
    <source>
        <dbReference type="PROSITE" id="PS50158"/>
    </source>
</evidence>
<dbReference type="Pfam" id="PF19088">
    <property type="entry name" value="TUTase"/>
    <property type="match status" value="1"/>
</dbReference>
<feature type="compositionally biased region" description="Basic and acidic residues" evidence="18">
    <location>
        <begin position="460"/>
        <end position="488"/>
    </location>
</feature>
<dbReference type="InterPro" id="IPR001878">
    <property type="entry name" value="Znf_CCHC"/>
</dbReference>
<feature type="region of interest" description="Disordered" evidence="18">
    <location>
        <begin position="1003"/>
        <end position="1026"/>
    </location>
</feature>
<dbReference type="PROSITE" id="PS50158">
    <property type="entry name" value="ZF_CCHC"/>
    <property type="match status" value="3"/>
</dbReference>
<feature type="compositionally biased region" description="Basic and acidic residues" evidence="18">
    <location>
        <begin position="1336"/>
        <end position="1346"/>
    </location>
</feature>
<evidence type="ECO:0000256" key="13">
    <source>
        <dbReference type="ARBA" id="ARBA00022833"/>
    </source>
</evidence>
<comment type="cofactor">
    <cofactor evidence="2">
        <name>Mg(2+)</name>
        <dbReference type="ChEBI" id="CHEBI:18420"/>
    </cofactor>
</comment>
<evidence type="ECO:0000256" key="3">
    <source>
        <dbReference type="ARBA" id="ARBA00004496"/>
    </source>
</evidence>
<dbReference type="SUPFAM" id="SSF81301">
    <property type="entry name" value="Nucleotidyltransferase"/>
    <property type="match status" value="2"/>
</dbReference>
<comment type="catalytic activity">
    <reaction evidence="16">
        <text>RNA(n) + UTP = RNA(n)-3'-uridine ribonucleotide + diphosphate</text>
        <dbReference type="Rhea" id="RHEA:14785"/>
        <dbReference type="Rhea" id="RHEA-COMP:14527"/>
        <dbReference type="Rhea" id="RHEA-COMP:17348"/>
        <dbReference type="ChEBI" id="CHEBI:33019"/>
        <dbReference type="ChEBI" id="CHEBI:46398"/>
        <dbReference type="ChEBI" id="CHEBI:140395"/>
        <dbReference type="ChEBI" id="CHEBI:173116"/>
        <dbReference type="EC" id="2.7.7.52"/>
    </reaction>
</comment>
<dbReference type="InterPro" id="IPR036875">
    <property type="entry name" value="Znf_CCHC_sf"/>
</dbReference>
<feature type="compositionally biased region" description="Basic and acidic residues" evidence="18">
    <location>
        <begin position="1008"/>
        <end position="1026"/>
    </location>
</feature>
<evidence type="ECO:0000256" key="10">
    <source>
        <dbReference type="ARBA" id="ARBA00022723"/>
    </source>
</evidence>
<keyword evidence="11" id="KW-0677">Repeat</keyword>
<feature type="region of interest" description="Disordered" evidence="18">
    <location>
        <begin position="460"/>
        <end position="581"/>
    </location>
</feature>
<dbReference type="GO" id="GO:0031123">
    <property type="term" value="P:RNA 3'-end processing"/>
    <property type="evidence" value="ECO:0007669"/>
    <property type="project" value="TreeGrafter"/>
</dbReference>
<evidence type="ECO:0000256" key="18">
    <source>
        <dbReference type="SAM" id="MobiDB-lite"/>
    </source>
</evidence>
<organism evidence="20 21">
    <name type="scientific">Salmo trutta</name>
    <name type="common">Brown trout</name>
    <dbReference type="NCBI Taxonomy" id="8032"/>
    <lineage>
        <taxon>Eukaryota</taxon>
        <taxon>Metazoa</taxon>
        <taxon>Chordata</taxon>
        <taxon>Craniata</taxon>
        <taxon>Vertebrata</taxon>
        <taxon>Euteleostomi</taxon>
        <taxon>Actinopterygii</taxon>
        <taxon>Neopterygii</taxon>
        <taxon>Teleostei</taxon>
        <taxon>Protacanthopterygii</taxon>
        <taxon>Salmoniformes</taxon>
        <taxon>Salmonidae</taxon>
        <taxon>Salmoninae</taxon>
        <taxon>Salmo</taxon>
    </lineage>
</organism>
<dbReference type="SMART" id="SM00343">
    <property type="entry name" value="ZnF_C2HC"/>
    <property type="match status" value="3"/>
</dbReference>
<evidence type="ECO:0000256" key="17">
    <source>
        <dbReference type="PROSITE-ProRule" id="PRU00047"/>
    </source>
</evidence>
<dbReference type="Pfam" id="PF00098">
    <property type="entry name" value="zf-CCHC"/>
    <property type="match status" value="2"/>
</dbReference>
<dbReference type="FunFam" id="1.10.1410.10:FF:000002">
    <property type="entry name" value="terminal uridylyltransferase 4 isoform X1"/>
    <property type="match status" value="1"/>
</dbReference>
<comment type="similarity">
    <text evidence="4">Belongs to the DNA polymerase type-B-like family.</text>
</comment>
<dbReference type="Gene3D" id="3.30.460.10">
    <property type="entry name" value="Beta Polymerase, domain 2"/>
    <property type="match status" value="2"/>
</dbReference>
<evidence type="ECO:0000313" key="21">
    <source>
        <dbReference type="Proteomes" id="UP000472277"/>
    </source>
</evidence>
<sequence length="1360" mass="152713">MLIVNSSRRVVEISMSTGQRGGALSYQFHVIGFTSLSLPLQQSPEYPNFQYLCKLCSVHIENILGAHKHIKEKRHKKNIMDKQEENELRALPAPFPAQLGAVNAAVLRVANQHGISDQDFLVRQEVVDRMEAIIQQHLSVCSLRLYGSCLTRFAFKTSDINIDVTYPSTMTQPDVLILVLEILKNTEYSEVESDFHAKVPVVFCREVNSRLLCKVSAGNDVACLTTNHLAALARLEPRLVPLVLAFRLWAKLCHIDCQAEGGIPSYSFSLMVIFFLQQRREPILPVYFGYWIEGFDVKHVDEYHLTGIEMDIFVGWEHRPPSTEGRGEGRGEGRKAKPEQKKPEVKNRHVAGKVSSPGGEGFSPKSRALQTGVSLGQLWLELLRFYTLEFALEEHIISIRLKELLSREMKNWPRRRLAIEDPFALKRNVARSLNSQMVFEYIQERFRTAYKYFACPQSKDRNTVEHQRGKDTTKHGGMKQEEDGRKGGQSDGNEGKSQSSETGPKEDGESDEGERAERAQEEEERALNGGLMDLVLSGGTSTDGAGAEPGTTLEPSSASTHNGLLDRDEEEENHVSEKQGHIAPEDLHYIFDRMIFTGGKPPTVVCSTCKRDGHLKDECPEDFKKIELKPLPPMTDRFRDILDGLCRLCYHELSPSPGEQQKREQILGSLERFIQKEYNDNAQLCLFGSSKNGFGFRDSDLDICMTLEGHDTAEKLNCKEIIEGLAKVLKKHTGLRNILPITTAKVPIVKFEHRQSGLEADISLYNTLAQHNTRMLATYAALDPRVQFLGYTMKVFAKRCDIGDASRGSLSSYAYILMVLYFLQQRQPPVIPVLQEVFDGHSVPQRIVDGWNAFFFDDIEELRQRLPDLPQNRETVGELWLGLLRFYTEEFDFKEHVISIRQRKRITTFEKQWTSKCIAIEDPFDLNHNLGAGVSRKMTNFIMKAFINGRKLFGTPFYPQPGIEANYFFDSKVLTDGELAPNDRCCRICGKIGHYMKDCPKRRRGMKKKENEKEDDVKDGDDHEPRERRCFQCGEIGHVRRDCPEYRHLRQKAAGGPVSHIVRAMVSSQSIPIPQPPQDLPGRTRQPSECSDSRQTPPYSPQPTLFSQGSSQSSSSPQPSSSKTSTSAGGGPHKQPQHPQVPLSLFGFPPSHPSQYHHPGGHQAHHQPHHPSTSWPIHGPVLQTSSGPEGPSPPGLKFPLRQAPGQGNGNTGPRGSPVGGSLMNLNDPSIIFAQPAGRPMGLGGGLGLDGHWHNHLAQQGALVANGTVGKSDPGYQTQLGGVSQQGSRNWEHSNAAHYSQSPSWPYRMPQKFIQQGNGCYPQPGKTVISQSKRLRKREERERERDGHRVKRCTARMSPLI</sequence>
<dbReference type="Pfam" id="PF03828">
    <property type="entry name" value="PAP_assoc"/>
    <property type="match status" value="2"/>
</dbReference>
<feature type="compositionally biased region" description="Polar residues" evidence="18">
    <location>
        <begin position="491"/>
        <end position="502"/>
    </location>
</feature>
<dbReference type="GO" id="GO:0008270">
    <property type="term" value="F:zinc ion binding"/>
    <property type="evidence" value="ECO:0007669"/>
    <property type="project" value="UniProtKB-KW"/>
</dbReference>
<dbReference type="EC" id="2.7.7.52" evidence="5"/>
<protein>
    <recommendedName>
        <fullName evidence="5">RNA uridylyltransferase</fullName>
        <ecNumber evidence="5">2.7.7.52</ecNumber>
    </recommendedName>
</protein>
<dbReference type="Gene3D" id="4.10.60.10">
    <property type="entry name" value="Zinc finger, CCHC-type"/>
    <property type="match status" value="1"/>
</dbReference>
<feature type="domain" description="CCHC-type" evidence="19">
    <location>
        <begin position="606"/>
        <end position="621"/>
    </location>
</feature>
<feature type="compositionally biased region" description="Polar residues" evidence="18">
    <location>
        <begin position="1085"/>
        <end position="1106"/>
    </location>
</feature>
<comment type="cofactor">
    <cofactor evidence="1">
        <name>Mn(2+)</name>
        <dbReference type="ChEBI" id="CHEBI:29035"/>
    </cofactor>
</comment>
<feature type="domain" description="CCHC-type" evidence="19">
    <location>
        <begin position="986"/>
        <end position="1001"/>
    </location>
</feature>
<keyword evidence="7" id="KW-0597">Phosphoprotein</keyword>
<dbReference type="InterPro" id="IPR045100">
    <property type="entry name" value="TUT4/7_NTP_transf"/>
</dbReference>
<feature type="compositionally biased region" description="Low complexity" evidence="18">
    <location>
        <begin position="1107"/>
        <end position="1127"/>
    </location>
</feature>
<gene>
    <name evidence="20" type="primary">LOC115192269</name>
</gene>
<dbReference type="SUPFAM" id="SSF57756">
    <property type="entry name" value="Retrovirus zinc finger-like domains"/>
    <property type="match status" value="2"/>
</dbReference>
<feature type="domain" description="CCHC-type" evidence="19">
    <location>
        <begin position="1028"/>
        <end position="1045"/>
    </location>
</feature>
<dbReference type="GeneTree" id="ENSGT00940000156988"/>
<evidence type="ECO:0000256" key="12">
    <source>
        <dbReference type="ARBA" id="ARBA00022771"/>
    </source>
</evidence>
<evidence type="ECO:0000256" key="14">
    <source>
        <dbReference type="ARBA" id="ARBA00022842"/>
    </source>
</evidence>
<evidence type="ECO:0000256" key="6">
    <source>
        <dbReference type="ARBA" id="ARBA00022490"/>
    </source>
</evidence>
<evidence type="ECO:0000256" key="9">
    <source>
        <dbReference type="ARBA" id="ARBA00022695"/>
    </source>
</evidence>
<reference evidence="20" key="2">
    <citation type="submission" date="2025-09" db="UniProtKB">
        <authorList>
            <consortium name="Ensembl"/>
        </authorList>
    </citation>
    <scope>IDENTIFICATION</scope>
</reference>
<evidence type="ECO:0000256" key="1">
    <source>
        <dbReference type="ARBA" id="ARBA00001936"/>
    </source>
</evidence>
<comment type="subcellular location">
    <subcellularLocation>
        <location evidence="3">Cytoplasm</location>
    </subcellularLocation>
</comment>
<dbReference type="GO" id="GO:0061157">
    <property type="term" value="P:mRNA destabilization"/>
    <property type="evidence" value="ECO:0007669"/>
    <property type="project" value="UniProtKB-ARBA"/>
</dbReference>
<feature type="region of interest" description="Disordered" evidence="18">
    <location>
        <begin position="1329"/>
        <end position="1360"/>
    </location>
</feature>
<dbReference type="CDD" id="cd05402">
    <property type="entry name" value="NT_PAP_TUTase"/>
    <property type="match status" value="2"/>
</dbReference>
<keyword evidence="13" id="KW-0862">Zinc</keyword>
<dbReference type="Gene3D" id="1.10.1410.10">
    <property type="match status" value="2"/>
</dbReference>
<feature type="compositionally biased region" description="Basic and acidic residues" evidence="18">
    <location>
        <begin position="503"/>
        <end position="519"/>
    </location>
</feature>
<feature type="compositionally biased region" description="Basic residues" evidence="18">
    <location>
        <begin position="1159"/>
        <end position="1169"/>
    </location>
</feature>
<proteinExistence type="inferred from homology"/>
<keyword evidence="14" id="KW-0460">Magnesium</keyword>
<feature type="compositionally biased region" description="Basic and acidic residues" evidence="18">
    <location>
        <begin position="319"/>
        <end position="347"/>
    </location>
</feature>
<reference evidence="20" key="1">
    <citation type="submission" date="2025-08" db="UniProtKB">
        <authorList>
            <consortium name="Ensembl"/>
        </authorList>
    </citation>
    <scope>IDENTIFICATION</scope>
</reference>
<dbReference type="InterPro" id="IPR002058">
    <property type="entry name" value="PAP_assoc"/>
</dbReference>
<evidence type="ECO:0000256" key="4">
    <source>
        <dbReference type="ARBA" id="ARBA00008593"/>
    </source>
</evidence>
<name>A0A673YYY5_SALTR</name>